<organism evidence="3 4">
    <name type="scientific">Mycena alexandri</name>
    <dbReference type="NCBI Taxonomy" id="1745969"/>
    <lineage>
        <taxon>Eukaryota</taxon>
        <taxon>Fungi</taxon>
        <taxon>Dikarya</taxon>
        <taxon>Basidiomycota</taxon>
        <taxon>Agaricomycotina</taxon>
        <taxon>Agaricomycetes</taxon>
        <taxon>Agaricomycetidae</taxon>
        <taxon>Agaricales</taxon>
        <taxon>Marasmiineae</taxon>
        <taxon>Mycenaceae</taxon>
        <taxon>Mycena</taxon>
    </lineage>
</organism>
<protein>
    <recommendedName>
        <fullName evidence="5">Secreted protein</fullName>
    </recommendedName>
</protein>
<keyword evidence="4" id="KW-1185">Reference proteome</keyword>
<evidence type="ECO:0000313" key="4">
    <source>
        <dbReference type="Proteomes" id="UP001218188"/>
    </source>
</evidence>
<dbReference type="EMBL" id="JARJCM010000049">
    <property type="protein sequence ID" value="KAJ7035585.1"/>
    <property type="molecule type" value="Genomic_DNA"/>
</dbReference>
<proteinExistence type="predicted"/>
<name>A0AAD6X4U6_9AGAR</name>
<reference evidence="3" key="1">
    <citation type="submission" date="2023-03" db="EMBL/GenBank/DDBJ databases">
        <title>Massive genome expansion in bonnet fungi (Mycena s.s.) driven by repeated elements and novel gene families across ecological guilds.</title>
        <authorList>
            <consortium name="Lawrence Berkeley National Laboratory"/>
            <person name="Harder C.B."/>
            <person name="Miyauchi S."/>
            <person name="Viragh M."/>
            <person name="Kuo A."/>
            <person name="Thoen E."/>
            <person name="Andreopoulos B."/>
            <person name="Lu D."/>
            <person name="Skrede I."/>
            <person name="Drula E."/>
            <person name="Henrissat B."/>
            <person name="Morin E."/>
            <person name="Kohler A."/>
            <person name="Barry K."/>
            <person name="LaButti K."/>
            <person name="Morin E."/>
            <person name="Salamov A."/>
            <person name="Lipzen A."/>
            <person name="Mereny Z."/>
            <person name="Hegedus B."/>
            <person name="Baldrian P."/>
            <person name="Stursova M."/>
            <person name="Weitz H."/>
            <person name="Taylor A."/>
            <person name="Grigoriev I.V."/>
            <person name="Nagy L.G."/>
            <person name="Martin F."/>
            <person name="Kauserud H."/>
        </authorList>
    </citation>
    <scope>NUCLEOTIDE SEQUENCE</scope>
    <source>
        <strain evidence="3">CBHHK200</strain>
    </source>
</reference>
<evidence type="ECO:0000256" key="1">
    <source>
        <dbReference type="SAM" id="MobiDB-lite"/>
    </source>
</evidence>
<feature type="signal peptide" evidence="2">
    <location>
        <begin position="1"/>
        <end position="19"/>
    </location>
</feature>
<evidence type="ECO:0008006" key="5">
    <source>
        <dbReference type="Google" id="ProtNLM"/>
    </source>
</evidence>
<accession>A0AAD6X4U6</accession>
<gene>
    <name evidence="3" type="ORF">C8F04DRAFT_511983</name>
</gene>
<dbReference type="AlphaFoldDB" id="A0AAD6X4U6"/>
<feature type="chain" id="PRO_5042228387" description="Secreted protein" evidence="2">
    <location>
        <begin position="20"/>
        <end position="85"/>
    </location>
</feature>
<feature type="region of interest" description="Disordered" evidence="1">
    <location>
        <begin position="43"/>
        <end position="85"/>
    </location>
</feature>
<evidence type="ECO:0000256" key="2">
    <source>
        <dbReference type="SAM" id="SignalP"/>
    </source>
</evidence>
<comment type="caution">
    <text evidence="3">The sequence shown here is derived from an EMBL/GenBank/DDBJ whole genome shotgun (WGS) entry which is preliminary data.</text>
</comment>
<feature type="compositionally biased region" description="Pro residues" evidence="1">
    <location>
        <begin position="76"/>
        <end position="85"/>
    </location>
</feature>
<evidence type="ECO:0000313" key="3">
    <source>
        <dbReference type="EMBL" id="KAJ7035585.1"/>
    </source>
</evidence>
<keyword evidence="2" id="KW-0732">Signal</keyword>
<dbReference type="Proteomes" id="UP001218188">
    <property type="component" value="Unassembled WGS sequence"/>
</dbReference>
<sequence length="85" mass="9383">MSDSVLGLFCVACIDVCAGICLDFASLRHAFTENLCRCSCCCSRSRRSEDEDESESDSDSGEREPLIKGPPKQQEPMPPQPPMRL</sequence>
<feature type="compositionally biased region" description="Acidic residues" evidence="1">
    <location>
        <begin position="50"/>
        <end position="59"/>
    </location>
</feature>